<dbReference type="GO" id="GO:0051536">
    <property type="term" value="F:iron-sulfur cluster binding"/>
    <property type="evidence" value="ECO:0007669"/>
    <property type="project" value="UniProtKB-KW"/>
</dbReference>
<dbReference type="InterPro" id="IPR052352">
    <property type="entry name" value="Sugar_Degrad_Dehydratases"/>
</dbReference>
<dbReference type="AlphaFoldDB" id="A0A933S1K7"/>
<evidence type="ECO:0000256" key="3">
    <source>
        <dbReference type="ARBA" id="ARBA00023004"/>
    </source>
</evidence>
<dbReference type="InterPro" id="IPR020558">
    <property type="entry name" value="DiOHA_6PGluconate_deHydtase_CS"/>
</dbReference>
<reference evidence="8" key="1">
    <citation type="submission" date="2020-07" db="EMBL/GenBank/DDBJ databases">
        <title>Huge and variable diversity of episymbiotic CPR bacteria and DPANN archaea in groundwater ecosystems.</title>
        <authorList>
            <person name="He C.Y."/>
            <person name="Keren R."/>
            <person name="Whittaker M."/>
            <person name="Farag I.F."/>
            <person name="Doudna J."/>
            <person name="Cate J.H.D."/>
            <person name="Banfield J.F."/>
        </authorList>
    </citation>
    <scope>NUCLEOTIDE SEQUENCE</scope>
    <source>
        <strain evidence="8">NC_groundwater_1818_Pr3_B-0.1um_66_35</strain>
    </source>
</reference>
<dbReference type="NCBIfam" id="NF009559">
    <property type="entry name" value="PRK13016.1"/>
    <property type="match status" value="1"/>
</dbReference>
<dbReference type="PANTHER" id="PTHR43183:SF2">
    <property type="entry name" value="DIHYDROXY-ACID DEHYDRATASE"/>
    <property type="match status" value="1"/>
</dbReference>
<sequence>MSDSSRKRPEDLRSARWFAPDDLRAFGHRSRAMQMGYAPEEWKGRPLIAILNTWSDVQPCHMHFKSRVDDVKRGVLMAGGFPVELPALSLSESMLKPTTMLYRNMLAMDAEELLRGHPVDGVVLMGGCDKTTPGLLLGATSMNLPAIYLPAGPMLRGNWKGKTLGSGSDAWKYWDERRAGTISDRDWTDIEAGINRSAGTCMTMGTASTMTAIAEAIGMSLPGASSIPAVDSSHIRMASECGRRIVEMVWEDLTPQKIQTRRAFENAIVVAMAMGCSTNAIIHVIAQARRAGHDIGLDDFEAASRKVPVIANVRPSGDIYLMEDFYYAGGLPALMHRIGRHLHLDCVTVTGRSIGDNIAGAEVHNDDVIRPLDNPIYAEGALAVLRGNLAPDGCVIKPSACDPRFLKHSGPALVFDDYPSMKAAIDRDDLDVTADHVLILRNAGPQGGPGMPEWGMLPIPRKLVRQGVRDMVRISDARMSGTSYGACILHVAPEAYIGGPLALVRTGDIVSLDVAARTIDLDVPEEELARRRAAWTPPPRRFERGYGWMFSRHIRQANDGCDFDFLETEFGAPVGEPSIF</sequence>
<dbReference type="SUPFAM" id="SSF52016">
    <property type="entry name" value="LeuD/IlvD-like"/>
    <property type="match status" value="1"/>
</dbReference>
<proteinExistence type="inferred from homology"/>
<evidence type="ECO:0000313" key="8">
    <source>
        <dbReference type="EMBL" id="MBI5130877.1"/>
    </source>
</evidence>
<accession>A0A933S1K7</accession>
<feature type="domain" description="Dihydroxy-acid/6-phosphogluconate dehydratase N-terminal" evidence="6">
    <location>
        <begin position="45"/>
        <end position="357"/>
    </location>
</feature>
<dbReference type="InterPro" id="IPR000581">
    <property type="entry name" value="ILV_EDD_N"/>
</dbReference>
<dbReference type="PROSITE" id="PS00886">
    <property type="entry name" value="ILVD_EDD_1"/>
    <property type="match status" value="1"/>
</dbReference>
<dbReference type="NCBIfam" id="NF009560">
    <property type="entry name" value="PRK13017.1"/>
    <property type="match status" value="1"/>
</dbReference>
<evidence type="ECO:0000259" key="7">
    <source>
        <dbReference type="Pfam" id="PF24877"/>
    </source>
</evidence>
<dbReference type="SUPFAM" id="SSF143975">
    <property type="entry name" value="IlvD/EDD N-terminal domain-like"/>
    <property type="match status" value="1"/>
</dbReference>
<evidence type="ECO:0000313" key="9">
    <source>
        <dbReference type="Proteomes" id="UP000782519"/>
    </source>
</evidence>
<keyword evidence="5" id="KW-0456">Lyase</keyword>
<dbReference type="PANTHER" id="PTHR43183">
    <property type="entry name" value="HYPOTHETICAL DIHYDROXYACID DEHYDRATASE (EUROFUNG)-RELATED"/>
    <property type="match status" value="1"/>
</dbReference>
<dbReference type="EMBL" id="JACRJB010000046">
    <property type="protein sequence ID" value="MBI5130877.1"/>
    <property type="molecule type" value="Genomic_DNA"/>
</dbReference>
<dbReference type="InterPro" id="IPR037237">
    <property type="entry name" value="IlvD/EDD_N"/>
</dbReference>
<dbReference type="FunFam" id="3.50.30.80:FF:000001">
    <property type="entry name" value="Dihydroxy-acid dehydratase"/>
    <property type="match status" value="1"/>
</dbReference>
<organism evidence="8 9">
    <name type="scientific">Rhodopseudomonas palustris</name>
    <dbReference type="NCBI Taxonomy" id="1076"/>
    <lineage>
        <taxon>Bacteria</taxon>
        <taxon>Pseudomonadati</taxon>
        <taxon>Pseudomonadota</taxon>
        <taxon>Alphaproteobacteria</taxon>
        <taxon>Hyphomicrobiales</taxon>
        <taxon>Nitrobacteraceae</taxon>
        <taxon>Rhodopseudomonas</taxon>
    </lineage>
</organism>
<dbReference type="Pfam" id="PF24877">
    <property type="entry name" value="ILV_EDD_C"/>
    <property type="match status" value="1"/>
</dbReference>
<dbReference type="InterPro" id="IPR042096">
    <property type="entry name" value="Dihydro-acid_dehy_C"/>
</dbReference>
<comment type="similarity">
    <text evidence="1">Belongs to the IlvD/Edd family.</text>
</comment>
<feature type="domain" description="Dihydroxy-acid/6-phosphogluconate dehydratase C-terminal" evidence="7">
    <location>
        <begin position="367"/>
        <end position="561"/>
    </location>
</feature>
<dbReference type="Pfam" id="PF00920">
    <property type="entry name" value="ILVD_EDD_N"/>
    <property type="match status" value="1"/>
</dbReference>
<dbReference type="GO" id="GO:0046872">
    <property type="term" value="F:metal ion binding"/>
    <property type="evidence" value="ECO:0007669"/>
    <property type="project" value="UniProtKB-KW"/>
</dbReference>
<evidence type="ECO:0000256" key="5">
    <source>
        <dbReference type="ARBA" id="ARBA00023239"/>
    </source>
</evidence>
<keyword evidence="2" id="KW-0479">Metal-binding</keyword>
<dbReference type="InterPro" id="IPR056740">
    <property type="entry name" value="ILV_EDD_C"/>
</dbReference>
<gene>
    <name evidence="8" type="ORF">HZA66_15660</name>
</gene>
<evidence type="ECO:0000256" key="1">
    <source>
        <dbReference type="ARBA" id="ARBA00006486"/>
    </source>
</evidence>
<dbReference type="NCBIfam" id="NF004784">
    <property type="entry name" value="PRK06131.1"/>
    <property type="match status" value="1"/>
</dbReference>
<dbReference type="GO" id="GO:0016836">
    <property type="term" value="F:hydro-lyase activity"/>
    <property type="evidence" value="ECO:0007669"/>
    <property type="project" value="UniProtKB-ARBA"/>
</dbReference>
<keyword evidence="4" id="KW-0411">Iron-sulfur</keyword>
<dbReference type="Proteomes" id="UP000782519">
    <property type="component" value="Unassembled WGS sequence"/>
</dbReference>
<evidence type="ECO:0000256" key="4">
    <source>
        <dbReference type="ARBA" id="ARBA00023014"/>
    </source>
</evidence>
<comment type="caution">
    <text evidence="8">The sequence shown here is derived from an EMBL/GenBank/DDBJ whole genome shotgun (WGS) entry which is preliminary data.</text>
</comment>
<name>A0A933S1K7_RHOPL</name>
<dbReference type="Gene3D" id="3.50.30.80">
    <property type="entry name" value="IlvD/EDD C-terminal domain-like"/>
    <property type="match status" value="1"/>
</dbReference>
<protein>
    <submittedName>
        <fullName evidence="8">Dihydroxy-acid dehydratase</fullName>
    </submittedName>
</protein>
<evidence type="ECO:0000259" key="6">
    <source>
        <dbReference type="Pfam" id="PF00920"/>
    </source>
</evidence>
<keyword evidence="3" id="KW-0408">Iron</keyword>
<evidence type="ECO:0000256" key="2">
    <source>
        <dbReference type="ARBA" id="ARBA00022723"/>
    </source>
</evidence>